<dbReference type="PANTHER" id="PTHR43236">
    <property type="entry name" value="ANTITOXIN HIGA1"/>
    <property type="match status" value="1"/>
</dbReference>
<dbReference type="Pfam" id="PF01381">
    <property type="entry name" value="HTH_3"/>
    <property type="match status" value="1"/>
</dbReference>
<evidence type="ECO:0000313" key="7">
    <source>
        <dbReference type="Proteomes" id="UP000198940"/>
    </source>
</evidence>
<dbReference type="InterPro" id="IPR010359">
    <property type="entry name" value="IrrE_HExxH"/>
</dbReference>
<dbReference type="GO" id="GO:0003677">
    <property type="term" value="F:DNA binding"/>
    <property type="evidence" value="ECO:0007669"/>
    <property type="project" value="InterPro"/>
</dbReference>
<organism evidence="5 6">
    <name type="scientific">Flagellimonas taeanensis</name>
    <dbReference type="NCBI Taxonomy" id="1005926"/>
    <lineage>
        <taxon>Bacteria</taxon>
        <taxon>Pseudomonadati</taxon>
        <taxon>Bacteroidota</taxon>
        <taxon>Flavobacteriia</taxon>
        <taxon>Flavobacteriales</taxon>
        <taxon>Flavobacteriaceae</taxon>
        <taxon>Flagellimonas</taxon>
    </lineage>
</organism>
<keyword evidence="7" id="KW-1185">Reference proteome</keyword>
<dbReference type="InterPro" id="IPR010982">
    <property type="entry name" value="Lambda_DNA-bd_dom_sf"/>
</dbReference>
<keyword evidence="2" id="KW-0472">Membrane</keyword>
<dbReference type="AlphaFoldDB" id="A0A1M6XET0"/>
<dbReference type="Pfam" id="PF06114">
    <property type="entry name" value="Peptidase_M78"/>
    <property type="match status" value="1"/>
</dbReference>
<accession>A0A1M6XET0</accession>
<keyword evidence="2" id="KW-1133">Transmembrane helix</keyword>
<dbReference type="OrthoDB" id="9794834at2"/>
<dbReference type="InterPro" id="IPR052345">
    <property type="entry name" value="Rad_response_metalloprotease"/>
</dbReference>
<dbReference type="InterPro" id="IPR001387">
    <property type="entry name" value="Cro/C1-type_HTH"/>
</dbReference>
<evidence type="ECO:0000313" key="4">
    <source>
        <dbReference type="EMBL" id="SFB95444.1"/>
    </source>
</evidence>
<sequence>MDLGKRIKQLRQDAGLSQQAFADLTGFSLSYIQKFEEGKREMKTNHLIRFSKVLHLKPFDIIDAESTNLEYRSGKTAFSMTNIEYREKQESHMAFESEIMQSISNDFYRIIELENILNDKIKFKNPVEDINIANGSDVENAVKIIRKKWKLGNNPIYDVIHLLESKGIKIFEVEKQNDFVAFSGWAGEVPIIVLNAVNPDISRRRFTTLHELAHLILDFDIDDRDRIERFCNHFAGAMLLFEEVLYDHFNNNRNGITLEELKSIKMAYGISIWAIIIRALTLGIINWNTYNQWREKYDQWREDESATFGEYRGVEKPTRFFNLLAKGLNMDNQQGRSLLSPTQAAELSGMTVMDIKDRFGDKNFMRI</sequence>
<evidence type="ECO:0000259" key="3">
    <source>
        <dbReference type="PROSITE" id="PS50943"/>
    </source>
</evidence>
<dbReference type="RefSeq" id="WP_072880358.1">
    <property type="nucleotide sequence ID" value="NZ_FOKU01000004.1"/>
</dbReference>
<name>A0A1M6XET0_9FLAO</name>
<dbReference type="SMART" id="SM00530">
    <property type="entry name" value="HTH_XRE"/>
    <property type="match status" value="1"/>
</dbReference>
<protein>
    <recommendedName>
        <fullName evidence="3">HTH cro/C1-type domain-containing protein</fullName>
    </recommendedName>
</protein>
<keyword evidence="2" id="KW-0812">Transmembrane</keyword>
<dbReference type="PANTHER" id="PTHR43236:SF1">
    <property type="entry name" value="BLL7220 PROTEIN"/>
    <property type="match status" value="1"/>
</dbReference>
<feature type="transmembrane region" description="Helical" evidence="2">
    <location>
        <begin position="266"/>
        <end position="287"/>
    </location>
</feature>
<comment type="caution">
    <text evidence="5">The sequence shown here is derived from an EMBL/GenBank/DDBJ whole genome shotgun (WGS) entry which is preliminary data.</text>
</comment>
<dbReference type="Gene3D" id="1.10.260.40">
    <property type="entry name" value="lambda repressor-like DNA-binding domains"/>
    <property type="match status" value="1"/>
</dbReference>
<dbReference type="EMBL" id="FRAT01000006">
    <property type="protein sequence ID" value="SHL04359.1"/>
    <property type="molecule type" value="Genomic_DNA"/>
</dbReference>
<dbReference type="Proteomes" id="UP000198940">
    <property type="component" value="Unassembled WGS sequence"/>
</dbReference>
<dbReference type="CDD" id="cd00093">
    <property type="entry name" value="HTH_XRE"/>
    <property type="match status" value="1"/>
</dbReference>
<gene>
    <name evidence="4" type="ORF">SAMN04487891_10455</name>
    <name evidence="5" type="ORF">SAMN05216293_2547</name>
</gene>
<proteinExistence type="inferred from homology"/>
<comment type="similarity">
    <text evidence="1">Belongs to the short-chain fatty acyl-CoA assimilation regulator (ScfR) family.</text>
</comment>
<feature type="domain" description="HTH cro/C1-type" evidence="3">
    <location>
        <begin position="7"/>
        <end position="62"/>
    </location>
</feature>
<reference evidence="5 6" key="1">
    <citation type="submission" date="2016-11" db="EMBL/GenBank/DDBJ databases">
        <authorList>
            <person name="Varghese N."/>
            <person name="Submissions S."/>
        </authorList>
    </citation>
    <scope>NUCLEOTIDE SEQUENCE [LARGE SCALE GENOMIC DNA]</scope>
    <source>
        <strain evidence="5 6">CGMCC 1.12174</strain>
        <strain evidence="4 7">DSM 26351</strain>
    </source>
</reference>
<evidence type="ECO:0000256" key="1">
    <source>
        <dbReference type="ARBA" id="ARBA00007227"/>
    </source>
</evidence>
<evidence type="ECO:0000313" key="6">
    <source>
        <dbReference type="Proteomes" id="UP000184031"/>
    </source>
</evidence>
<evidence type="ECO:0000256" key="2">
    <source>
        <dbReference type="SAM" id="Phobius"/>
    </source>
</evidence>
<dbReference type="EMBL" id="FOKU01000004">
    <property type="protein sequence ID" value="SFB95444.1"/>
    <property type="molecule type" value="Genomic_DNA"/>
</dbReference>
<dbReference type="Gene3D" id="1.10.10.2910">
    <property type="match status" value="1"/>
</dbReference>
<dbReference type="SUPFAM" id="SSF47413">
    <property type="entry name" value="lambda repressor-like DNA-binding domains"/>
    <property type="match status" value="1"/>
</dbReference>
<dbReference type="PROSITE" id="PS50943">
    <property type="entry name" value="HTH_CROC1"/>
    <property type="match status" value="1"/>
</dbReference>
<dbReference type="Proteomes" id="UP000184031">
    <property type="component" value="Unassembled WGS sequence"/>
</dbReference>
<dbReference type="STRING" id="1055723.SAMN05216293_2547"/>
<evidence type="ECO:0000313" key="5">
    <source>
        <dbReference type="EMBL" id="SHL04359.1"/>
    </source>
</evidence>